<evidence type="ECO:0000313" key="3">
    <source>
        <dbReference type="EMBL" id="MFM0238624.1"/>
    </source>
</evidence>
<dbReference type="PANTHER" id="PTHR35801">
    <property type="entry name" value="PHOSPHOSERINE PHOSPHATASE RSBX"/>
    <property type="match status" value="1"/>
</dbReference>
<dbReference type="GO" id="GO:0005524">
    <property type="term" value="F:ATP binding"/>
    <property type="evidence" value="ECO:0007669"/>
    <property type="project" value="UniProtKB-KW"/>
</dbReference>
<dbReference type="InterPro" id="IPR036457">
    <property type="entry name" value="PPM-type-like_dom_sf"/>
</dbReference>
<dbReference type="SUPFAM" id="SSF81606">
    <property type="entry name" value="PP2C-like"/>
    <property type="match status" value="1"/>
</dbReference>
<dbReference type="Proteomes" id="UP001629274">
    <property type="component" value="Unassembled WGS sequence"/>
</dbReference>
<sequence length="292" mass="30580">MEATLSLTDKSGVADIRRRAIHMAHVLGLSDKRQADVALILTEAATNILKYAGHGEITLRSYEEGNTQALEIIALDRGPGIANVAAAMTDGFSTGGSLGAGLGTIERHSTLFDIYSVAGAGTALLARIANAAENRPDRYQIGFKSTPKAGQEVCGDAWGLRRVGGSLWVTLLDGLGHGPMAFEASNRAVGVFLEADPGDLPADVLRRAHQGIKATRGAVMAVAMFDAGRREMSFAGVGNIVGIVAREDRAQHLLSTDGTVGYNMRTVRPSEGPWTAGNVFIATTDGLPRAGA</sequence>
<dbReference type="InterPro" id="IPR001932">
    <property type="entry name" value="PPM-type_phosphatase-like_dom"/>
</dbReference>
<evidence type="ECO:0000259" key="1">
    <source>
        <dbReference type="Pfam" id="PF07228"/>
    </source>
</evidence>
<dbReference type="Gene3D" id="3.30.565.10">
    <property type="entry name" value="Histidine kinase-like ATPase, C-terminal domain"/>
    <property type="match status" value="1"/>
</dbReference>
<proteinExistence type="predicted"/>
<accession>A0ABW9BD96</accession>
<dbReference type="Gene3D" id="3.60.40.10">
    <property type="entry name" value="PPM-type phosphatase domain"/>
    <property type="match status" value="1"/>
</dbReference>
<dbReference type="Pfam" id="PF07228">
    <property type="entry name" value="SpoIIE"/>
    <property type="match status" value="1"/>
</dbReference>
<dbReference type="EMBL" id="JAQQDR010000004">
    <property type="protein sequence ID" value="MFM0238624.1"/>
    <property type="molecule type" value="Genomic_DNA"/>
</dbReference>
<dbReference type="InterPro" id="IPR036890">
    <property type="entry name" value="HATPase_C_sf"/>
</dbReference>
<keyword evidence="3" id="KW-0067">ATP-binding</keyword>
<dbReference type="InterPro" id="IPR003594">
    <property type="entry name" value="HATPase_dom"/>
</dbReference>
<dbReference type="PANTHER" id="PTHR35801:SF1">
    <property type="entry name" value="PHOSPHOSERINE PHOSPHATASE RSBX"/>
    <property type="match status" value="1"/>
</dbReference>
<dbReference type="Pfam" id="PF13581">
    <property type="entry name" value="HATPase_c_2"/>
    <property type="match status" value="1"/>
</dbReference>
<keyword evidence="4" id="KW-1185">Reference proteome</keyword>
<protein>
    <submittedName>
        <fullName evidence="3">ATP-binding protein/SpoIIE family protein phosphatase</fullName>
    </submittedName>
</protein>
<evidence type="ECO:0000313" key="4">
    <source>
        <dbReference type="Proteomes" id="UP001629274"/>
    </source>
</evidence>
<dbReference type="RefSeq" id="WP_408258256.1">
    <property type="nucleotide sequence ID" value="NZ_JAQQCK010000002.1"/>
</dbReference>
<feature type="domain" description="PPM-type phosphatase" evidence="1">
    <location>
        <begin position="164"/>
        <end position="287"/>
    </location>
</feature>
<organism evidence="3 4">
    <name type="scientific">Paraburkholderia phytofirmans</name>
    <dbReference type="NCBI Taxonomy" id="261302"/>
    <lineage>
        <taxon>Bacteria</taxon>
        <taxon>Pseudomonadati</taxon>
        <taxon>Pseudomonadota</taxon>
        <taxon>Betaproteobacteria</taxon>
        <taxon>Burkholderiales</taxon>
        <taxon>Burkholderiaceae</taxon>
        <taxon>Paraburkholderia</taxon>
    </lineage>
</organism>
<name>A0ABW9BD96_9BURK</name>
<dbReference type="SUPFAM" id="SSF55874">
    <property type="entry name" value="ATPase domain of HSP90 chaperone/DNA topoisomerase II/histidine kinase"/>
    <property type="match status" value="1"/>
</dbReference>
<dbReference type="InterPro" id="IPR039248">
    <property type="entry name" value="Ptase_RsbX"/>
</dbReference>
<gene>
    <name evidence="3" type="ORF">PQR03_10825</name>
</gene>
<keyword evidence="3" id="KW-0547">Nucleotide-binding</keyword>
<comment type="caution">
    <text evidence="3">The sequence shown here is derived from an EMBL/GenBank/DDBJ whole genome shotgun (WGS) entry which is preliminary data.</text>
</comment>
<evidence type="ECO:0000259" key="2">
    <source>
        <dbReference type="Pfam" id="PF13581"/>
    </source>
</evidence>
<feature type="domain" description="Histidine kinase/HSP90-like ATPase" evidence="2">
    <location>
        <begin position="13"/>
        <end position="125"/>
    </location>
</feature>
<dbReference type="CDD" id="cd16934">
    <property type="entry name" value="HATPase_RsbT-like"/>
    <property type="match status" value="1"/>
</dbReference>
<reference evidence="3 4" key="1">
    <citation type="journal article" date="2024" name="Chem. Sci.">
        <title>Discovery of megapolipeptins by genome mining of a Burkholderiales bacteria collection.</title>
        <authorList>
            <person name="Paulo B.S."/>
            <person name="Recchia M.J.J."/>
            <person name="Lee S."/>
            <person name="Fergusson C.H."/>
            <person name="Romanowski S.B."/>
            <person name="Hernandez A."/>
            <person name="Krull N."/>
            <person name="Liu D.Y."/>
            <person name="Cavanagh H."/>
            <person name="Bos A."/>
            <person name="Gray C.A."/>
            <person name="Murphy B.T."/>
            <person name="Linington R.G."/>
            <person name="Eustaquio A.S."/>
        </authorList>
    </citation>
    <scope>NUCLEOTIDE SEQUENCE [LARGE SCALE GENOMIC DNA]</scope>
    <source>
        <strain evidence="3 4">RL17-351-BIE-A</strain>
    </source>
</reference>